<evidence type="ECO:0000259" key="3">
    <source>
        <dbReference type="Pfam" id="PF26360"/>
    </source>
</evidence>
<dbReference type="InterPro" id="IPR058861">
    <property type="entry name" value="MIB_arm"/>
</dbReference>
<sequence length="747" mass="84989">MLLEWIAILFTMGVEMKFWSKKKNRVLLFTTLGSITAATLGSVLLYNSFPSAENSISISSSSKAKPNLIPKDNLDFSNSNNSNSDSNLKDLPKNEAPKPIEPSKPDIVKPITPDKQPEKKPNNPSQPKDDGKTETRTIKISGVDVQAKVKPQADRQYSQYDKDNNIANINPYQNQIVGEIVDVEVTDELRKKNIDSARSGLQNNKVHQAFLSNLWDSNFEKMSNEQLDNFFKYGEPWNWQSILDRYKRILDSPNVVKFLKEDAKKRWQDPSDPVHKYGQNKKYVWLLKNLDYSKFTEAGPGVEENLRKGMTIDPSNAYIDENGKLNSYAFSPAPGYNGVTSRIRRDNMEKRVFGYDSEYSRNPIDIEEGNYPGWTKSDVTNQFNKYGINSGDGIKVYKLKRQNPEQGKLNEGTILEIDASNEKGYLKAKQVIEQLKKDKVEITGYRILRMGDNNSSQKFKDILASLPDEIKQLELWFSARATNTSSLIALENKHIKELAMYTLGNGNLDEWSFNPLSFRKTEWINNVDYNVNWNLRQEKATRITFDTLAFDEIDYDPNDAVDPYKRINLGLRMAYYTRNNEPIFQGGFGPGLKPDHDEKGNSYPTGLNLSRIPQLRSLKGLQFSDIIKTQNGSRKIKRLTLFNNSDTFEISSDELNQAGFDKNIAWNEPMSRAYLYFSNGSTTSKVKIKGKTPLTSEGLRNLQVLFKIADSLNSSRSIVVEDDGVMATLKGNGYSVQKDDGWNPDFT</sequence>
<evidence type="ECO:0000259" key="5">
    <source>
        <dbReference type="Pfam" id="PF26364"/>
    </source>
</evidence>
<dbReference type="Pfam" id="PF26360">
    <property type="entry name" value="MIB_M1"/>
    <property type="match status" value="1"/>
</dbReference>
<feature type="compositionally biased region" description="Low complexity" evidence="1">
    <location>
        <begin position="56"/>
        <end position="67"/>
    </location>
</feature>
<dbReference type="NCBIfam" id="TIGR04526">
    <property type="entry name" value="predic_Ig_block"/>
    <property type="match status" value="1"/>
</dbReference>
<accession>A0A448ZYD7</accession>
<evidence type="ECO:0000259" key="4">
    <source>
        <dbReference type="Pfam" id="PF26361"/>
    </source>
</evidence>
<feature type="region of interest" description="Disordered" evidence="1">
    <location>
        <begin position="56"/>
        <end position="138"/>
    </location>
</feature>
<keyword evidence="2" id="KW-0472">Membrane</keyword>
<organism evidence="6">
    <name type="scientific">Metamycoplasma salivarium</name>
    <name type="common">Mycoplasma salivarium</name>
    <dbReference type="NCBI Taxonomy" id="2124"/>
    <lineage>
        <taxon>Bacteria</taxon>
        <taxon>Bacillati</taxon>
        <taxon>Mycoplasmatota</taxon>
        <taxon>Mycoplasmoidales</taxon>
        <taxon>Metamycoplasmataceae</taxon>
        <taxon>Metamycoplasma</taxon>
    </lineage>
</organism>
<evidence type="ECO:0008006" key="7">
    <source>
        <dbReference type="Google" id="ProtNLM"/>
    </source>
</evidence>
<protein>
    <recommendedName>
        <fullName evidence="7">Immunoglobulin-blocking virulence protein</fullName>
    </recommendedName>
</protein>
<feature type="transmembrane region" description="Helical" evidence="2">
    <location>
        <begin position="26"/>
        <end position="46"/>
    </location>
</feature>
<keyword evidence="6" id="KW-0614">Plasmid</keyword>
<feature type="compositionally biased region" description="Low complexity" evidence="1">
    <location>
        <begin position="75"/>
        <end position="86"/>
    </location>
</feature>
<dbReference type="InterPro" id="IPR058860">
    <property type="entry name" value="MIB_M2"/>
</dbReference>
<dbReference type="NCBIfam" id="TIGR04524">
    <property type="entry name" value="mycoplas_M_dom"/>
    <property type="match status" value="1"/>
</dbReference>
<gene>
    <name evidence="6" type="ORF">NCTC10113_01192</name>
</gene>
<feature type="compositionally biased region" description="Basic and acidic residues" evidence="1">
    <location>
        <begin position="87"/>
        <end position="107"/>
    </location>
</feature>
<dbReference type="Pfam" id="PF26364">
    <property type="entry name" value="MIB_M2"/>
    <property type="match status" value="1"/>
</dbReference>
<dbReference type="EMBL" id="LR214939">
    <property type="protein sequence ID" value="VEU56289.1"/>
    <property type="molecule type" value="Genomic_DNA"/>
</dbReference>
<dbReference type="InterPro" id="IPR030941">
    <property type="entry name" value="Predic_Ig_block"/>
</dbReference>
<feature type="domain" description="IgG-blocking virulence" evidence="3">
    <location>
        <begin position="339"/>
        <end position="536"/>
    </location>
</feature>
<keyword evidence="2" id="KW-1133">Transmembrane helix</keyword>
<feature type="compositionally biased region" description="Basic and acidic residues" evidence="1">
    <location>
        <begin position="115"/>
        <end position="137"/>
    </location>
</feature>
<dbReference type="InterPro" id="IPR030942">
    <property type="entry name" value="Mycoplas_M_dom"/>
</dbReference>
<proteinExistence type="predicted"/>
<geneLocation type="plasmid" evidence="6">
    <name>2</name>
</geneLocation>
<evidence type="ECO:0000313" key="6">
    <source>
        <dbReference type="EMBL" id="VEU56289.1"/>
    </source>
</evidence>
<name>A0A448ZYD7_METSV</name>
<feature type="domain" description="Mycoplasma immunoglobulin binding protein arm" evidence="4">
    <location>
        <begin position="186"/>
        <end position="334"/>
    </location>
</feature>
<reference evidence="6" key="1">
    <citation type="submission" date="2019-01" db="EMBL/GenBank/DDBJ databases">
        <authorList>
            <consortium name="Pathogen Informatics"/>
        </authorList>
    </citation>
    <scope>NUCLEOTIDE SEQUENCE [LARGE SCALE GENOMIC DNA]</scope>
    <source>
        <strain evidence="6">NCTC10113</strain>
    </source>
</reference>
<keyword evidence="2" id="KW-0812">Transmembrane</keyword>
<dbReference type="Pfam" id="PF26361">
    <property type="entry name" value="MIB_arm"/>
    <property type="match status" value="1"/>
</dbReference>
<evidence type="ECO:0000256" key="2">
    <source>
        <dbReference type="SAM" id="Phobius"/>
    </source>
</evidence>
<dbReference type="AlphaFoldDB" id="A0A448ZYD7"/>
<feature type="domain" description="Mycoplasma immunoglobulin binding protein M2" evidence="5">
    <location>
        <begin position="545"/>
        <end position="737"/>
    </location>
</feature>
<evidence type="ECO:0000256" key="1">
    <source>
        <dbReference type="SAM" id="MobiDB-lite"/>
    </source>
</evidence>